<evidence type="ECO:0000313" key="8">
    <source>
        <dbReference type="EMBL" id="MFC6881789.1"/>
    </source>
</evidence>
<dbReference type="InterPro" id="IPR011701">
    <property type="entry name" value="MFS"/>
</dbReference>
<accession>A0ABW2CJU7</accession>
<dbReference type="PROSITE" id="PS50850">
    <property type="entry name" value="MFS"/>
    <property type="match status" value="1"/>
</dbReference>
<feature type="transmembrane region" description="Helical" evidence="6">
    <location>
        <begin position="74"/>
        <end position="97"/>
    </location>
</feature>
<proteinExistence type="predicted"/>
<feature type="transmembrane region" description="Helical" evidence="6">
    <location>
        <begin position="168"/>
        <end position="189"/>
    </location>
</feature>
<evidence type="ECO:0000256" key="1">
    <source>
        <dbReference type="ARBA" id="ARBA00004651"/>
    </source>
</evidence>
<feature type="transmembrane region" description="Helical" evidence="6">
    <location>
        <begin position="412"/>
        <end position="432"/>
    </location>
</feature>
<feature type="domain" description="Major facilitator superfamily (MFS) profile" evidence="7">
    <location>
        <begin position="40"/>
        <end position="436"/>
    </location>
</feature>
<dbReference type="Gene3D" id="1.20.1250.20">
    <property type="entry name" value="MFS general substrate transporter like domains"/>
    <property type="match status" value="2"/>
</dbReference>
<dbReference type="PANTHER" id="PTHR11662:SF450">
    <property type="entry name" value="BLR1003 PROTEIN"/>
    <property type="match status" value="1"/>
</dbReference>
<comment type="caution">
    <text evidence="8">The sequence shown here is derived from an EMBL/GenBank/DDBJ whole genome shotgun (WGS) entry which is preliminary data.</text>
</comment>
<dbReference type="RefSeq" id="WP_160823615.1">
    <property type="nucleotide sequence ID" value="NZ_JBHSXS010000010.1"/>
</dbReference>
<evidence type="ECO:0000259" key="7">
    <source>
        <dbReference type="PROSITE" id="PS50850"/>
    </source>
</evidence>
<evidence type="ECO:0000256" key="4">
    <source>
        <dbReference type="ARBA" id="ARBA00023136"/>
    </source>
</evidence>
<evidence type="ECO:0000256" key="6">
    <source>
        <dbReference type="SAM" id="Phobius"/>
    </source>
</evidence>
<dbReference type="Proteomes" id="UP001596380">
    <property type="component" value="Unassembled WGS sequence"/>
</dbReference>
<feature type="region of interest" description="Disordered" evidence="5">
    <location>
        <begin position="1"/>
        <end position="32"/>
    </location>
</feature>
<dbReference type="EMBL" id="JBHSXS010000010">
    <property type="protein sequence ID" value="MFC6881789.1"/>
    <property type="molecule type" value="Genomic_DNA"/>
</dbReference>
<dbReference type="InterPro" id="IPR020846">
    <property type="entry name" value="MFS_dom"/>
</dbReference>
<dbReference type="Pfam" id="PF07690">
    <property type="entry name" value="MFS_1"/>
    <property type="match status" value="1"/>
</dbReference>
<evidence type="ECO:0000256" key="2">
    <source>
        <dbReference type="ARBA" id="ARBA00022692"/>
    </source>
</evidence>
<feature type="transmembrane region" description="Helical" evidence="6">
    <location>
        <begin position="195"/>
        <end position="214"/>
    </location>
</feature>
<sequence length="447" mass="45215">MEPAAPAPSSPSSPSQPSPPPANATAPAPDAPPSRRAWTVVALLLAFMVVNFMDKTVLGLAGDHIREDLGLTDTQFGTVGSAFFLLFSVAGVAVGFLSDRIGAARLLTVLVAVWSASQLVVAVPAAGLAVLVATRITLGAAEGPAFAMANHTAFSWFPDRERALPGTLLTVGGAVGVAVGAPVLAVTIGGLGWRAAFALTGVLGVLWLFAWRAWGGEGPYSARAETAEPEPGVPYRTLFTRGTVLSGLACAFAAFWMLAVAVTWLPQFLQRVHGIELEKASMLAAGTQVVGIAFMLALGYASTRMLRGGRSSRAARGVVGGAAVAVSGCGVLALTRVGGGAPLVLVMMVAFTAGNAFFGLFQAALAELAPLRQRAALLGTVTAAASSAGAFGPLLTGALVDAAGTAAAGFQHAFDLAGGLMVAGGLLAAAFVRPARDRASLQSSRIT</sequence>
<evidence type="ECO:0000313" key="9">
    <source>
        <dbReference type="Proteomes" id="UP001596380"/>
    </source>
</evidence>
<comment type="subcellular location">
    <subcellularLocation>
        <location evidence="1">Cell membrane</location>
        <topology evidence="1">Multi-pass membrane protein</topology>
    </subcellularLocation>
</comment>
<name>A0ABW2CJU7_9ACTN</name>
<evidence type="ECO:0000256" key="3">
    <source>
        <dbReference type="ARBA" id="ARBA00022989"/>
    </source>
</evidence>
<feature type="transmembrane region" description="Helical" evidence="6">
    <location>
        <begin position="109"/>
        <end position="133"/>
    </location>
</feature>
<dbReference type="SUPFAM" id="SSF103473">
    <property type="entry name" value="MFS general substrate transporter"/>
    <property type="match status" value="1"/>
</dbReference>
<keyword evidence="2 6" id="KW-0812">Transmembrane</keyword>
<protein>
    <submittedName>
        <fullName evidence="8">MFS transporter</fullName>
    </submittedName>
</protein>
<feature type="transmembrane region" description="Helical" evidence="6">
    <location>
        <begin position="314"/>
        <end position="335"/>
    </location>
</feature>
<feature type="transmembrane region" description="Helical" evidence="6">
    <location>
        <begin position="244"/>
        <end position="265"/>
    </location>
</feature>
<feature type="transmembrane region" description="Helical" evidence="6">
    <location>
        <begin position="377"/>
        <end position="400"/>
    </location>
</feature>
<organism evidence="8 9">
    <name type="scientific">Actinomadura yumaensis</name>
    <dbReference type="NCBI Taxonomy" id="111807"/>
    <lineage>
        <taxon>Bacteria</taxon>
        <taxon>Bacillati</taxon>
        <taxon>Actinomycetota</taxon>
        <taxon>Actinomycetes</taxon>
        <taxon>Streptosporangiales</taxon>
        <taxon>Thermomonosporaceae</taxon>
        <taxon>Actinomadura</taxon>
    </lineage>
</organism>
<keyword evidence="3 6" id="KW-1133">Transmembrane helix</keyword>
<dbReference type="InterPro" id="IPR050382">
    <property type="entry name" value="MFS_Na/Anion_cotransporter"/>
</dbReference>
<reference evidence="9" key="1">
    <citation type="journal article" date="2019" name="Int. J. Syst. Evol. Microbiol.">
        <title>The Global Catalogue of Microorganisms (GCM) 10K type strain sequencing project: providing services to taxonomists for standard genome sequencing and annotation.</title>
        <authorList>
            <consortium name="The Broad Institute Genomics Platform"/>
            <consortium name="The Broad Institute Genome Sequencing Center for Infectious Disease"/>
            <person name="Wu L."/>
            <person name="Ma J."/>
        </authorList>
    </citation>
    <scope>NUCLEOTIDE SEQUENCE [LARGE SCALE GENOMIC DNA]</scope>
    <source>
        <strain evidence="9">JCM 3369</strain>
    </source>
</reference>
<dbReference type="InterPro" id="IPR036259">
    <property type="entry name" value="MFS_trans_sf"/>
</dbReference>
<feature type="transmembrane region" description="Helical" evidence="6">
    <location>
        <begin position="280"/>
        <end position="302"/>
    </location>
</feature>
<keyword evidence="9" id="KW-1185">Reference proteome</keyword>
<feature type="transmembrane region" description="Helical" evidence="6">
    <location>
        <begin position="341"/>
        <end position="365"/>
    </location>
</feature>
<dbReference type="PANTHER" id="PTHR11662">
    <property type="entry name" value="SOLUTE CARRIER FAMILY 17"/>
    <property type="match status" value="1"/>
</dbReference>
<keyword evidence="4 6" id="KW-0472">Membrane</keyword>
<gene>
    <name evidence="8" type="ORF">ACFQKB_18680</name>
</gene>
<feature type="transmembrane region" description="Helical" evidence="6">
    <location>
        <begin position="37"/>
        <end position="53"/>
    </location>
</feature>
<feature type="compositionally biased region" description="Pro residues" evidence="5">
    <location>
        <begin position="1"/>
        <end position="22"/>
    </location>
</feature>
<evidence type="ECO:0000256" key="5">
    <source>
        <dbReference type="SAM" id="MobiDB-lite"/>
    </source>
</evidence>